<accession>A0AAF0CEF2</accession>
<feature type="domain" description="HTH cro/C1-type" evidence="2">
    <location>
        <begin position="50"/>
        <end position="104"/>
    </location>
</feature>
<keyword evidence="1" id="KW-0238">DNA-binding</keyword>
<protein>
    <submittedName>
        <fullName evidence="3">Cupin domain-containing protein</fullName>
    </submittedName>
</protein>
<dbReference type="GO" id="GO:0003700">
    <property type="term" value="F:DNA-binding transcription factor activity"/>
    <property type="evidence" value="ECO:0007669"/>
    <property type="project" value="TreeGrafter"/>
</dbReference>
<dbReference type="InterPro" id="IPR011051">
    <property type="entry name" value="RmlC_Cupin_sf"/>
</dbReference>
<dbReference type="PANTHER" id="PTHR46797">
    <property type="entry name" value="HTH-TYPE TRANSCRIPTIONAL REGULATOR"/>
    <property type="match status" value="1"/>
</dbReference>
<dbReference type="SUPFAM" id="SSF47413">
    <property type="entry name" value="lambda repressor-like DNA-binding domains"/>
    <property type="match status" value="1"/>
</dbReference>
<dbReference type="GO" id="GO:0003677">
    <property type="term" value="F:DNA binding"/>
    <property type="evidence" value="ECO:0007669"/>
    <property type="project" value="UniProtKB-KW"/>
</dbReference>
<name>A0AAF0CEF2_9PROT</name>
<dbReference type="Pfam" id="PF01381">
    <property type="entry name" value="HTH_3"/>
    <property type="match status" value="1"/>
</dbReference>
<dbReference type="CDD" id="cd02209">
    <property type="entry name" value="cupin_XRE_C"/>
    <property type="match status" value="1"/>
</dbReference>
<dbReference type="InterPro" id="IPR014710">
    <property type="entry name" value="RmlC-like_jellyroll"/>
</dbReference>
<evidence type="ECO:0000313" key="3">
    <source>
        <dbReference type="EMBL" id="WDI30074.1"/>
    </source>
</evidence>
<dbReference type="GO" id="GO:0005829">
    <property type="term" value="C:cytosol"/>
    <property type="evidence" value="ECO:0007669"/>
    <property type="project" value="TreeGrafter"/>
</dbReference>
<dbReference type="PANTHER" id="PTHR46797:SF11">
    <property type="entry name" value="HTH-TYPE TRANSCRIPTIONAL REGULATOR PUUR"/>
    <property type="match status" value="1"/>
</dbReference>
<dbReference type="AlphaFoldDB" id="A0AAF0CEF2"/>
<dbReference type="CDD" id="cd00093">
    <property type="entry name" value="HTH_XRE"/>
    <property type="match status" value="1"/>
</dbReference>
<keyword evidence="4" id="KW-1185">Reference proteome</keyword>
<dbReference type="InterPro" id="IPR001387">
    <property type="entry name" value="Cro/C1-type_HTH"/>
</dbReference>
<dbReference type="SUPFAM" id="SSF51182">
    <property type="entry name" value="RmlC-like cupins"/>
    <property type="match status" value="1"/>
</dbReference>
<dbReference type="EMBL" id="CP118166">
    <property type="protein sequence ID" value="WDI30074.1"/>
    <property type="molecule type" value="Genomic_DNA"/>
</dbReference>
<dbReference type="PROSITE" id="PS50943">
    <property type="entry name" value="HTH_CROC1"/>
    <property type="match status" value="1"/>
</dbReference>
<evidence type="ECO:0000313" key="4">
    <source>
        <dbReference type="Proteomes" id="UP001214043"/>
    </source>
</evidence>
<dbReference type="Proteomes" id="UP001214043">
    <property type="component" value="Chromosome"/>
</dbReference>
<organism evidence="3 4">
    <name type="scientific">Hyphococcus flavus</name>
    <dbReference type="NCBI Taxonomy" id="1866326"/>
    <lineage>
        <taxon>Bacteria</taxon>
        <taxon>Pseudomonadati</taxon>
        <taxon>Pseudomonadota</taxon>
        <taxon>Alphaproteobacteria</taxon>
        <taxon>Parvularculales</taxon>
        <taxon>Parvularculaceae</taxon>
        <taxon>Hyphococcus</taxon>
    </lineage>
</organism>
<dbReference type="InterPro" id="IPR050807">
    <property type="entry name" value="TransReg_Diox_bact_type"/>
</dbReference>
<dbReference type="KEGG" id="hfl:PUV54_08895"/>
<dbReference type="SMART" id="SM00530">
    <property type="entry name" value="HTH_XRE"/>
    <property type="match status" value="1"/>
</dbReference>
<reference evidence="3" key="1">
    <citation type="submission" date="2023-02" db="EMBL/GenBank/DDBJ databases">
        <title>Genome sequence of Hyphococcus flavus.</title>
        <authorList>
            <person name="Rong J.-C."/>
            <person name="Zhao Q."/>
            <person name="Yi M."/>
            <person name="Wu J.-Y."/>
        </authorList>
    </citation>
    <scope>NUCLEOTIDE SEQUENCE</scope>
    <source>
        <strain evidence="3">MCCC 1K03223</strain>
    </source>
</reference>
<evidence type="ECO:0000259" key="2">
    <source>
        <dbReference type="PROSITE" id="PS50943"/>
    </source>
</evidence>
<dbReference type="InterPro" id="IPR013096">
    <property type="entry name" value="Cupin_2"/>
</dbReference>
<evidence type="ECO:0000256" key="1">
    <source>
        <dbReference type="ARBA" id="ARBA00023125"/>
    </source>
</evidence>
<gene>
    <name evidence="3" type="ORF">PUV54_08895</name>
</gene>
<dbReference type="Gene3D" id="2.60.120.10">
    <property type="entry name" value="Jelly Rolls"/>
    <property type="match status" value="1"/>
</dbReference>
<proteinExistence type="predicted"/>
<sequence length="223" mass="24586">MFSKTLNRLEKLLIFCALLEKVFSILNTWRACAMNSKNDRPQEEDIGARLMRVRKAFGLSQRQLSKKAGIANATISQIESGALNPTVGTLRKIVSGLPMSLSTFFDDDTLSMDDKFFYAKGELTELSEGAVSYRQVGGPIGKAIQFMWERYAPGGNTGRHNLTHEGEECGFVISGELTVTVAGHTRTLRAGEAYYFKSDLPHSFKNDGVVSCELITACTPPTF</sequence>
<dbReference type="RefSeq" id="WP_274491863.1">
    <property type="nucleotide sequence ID" value="NZ_CP118166.1"/>
</dbReference>
<dbReference type="Gene3D" id="1.10.260.40">
    <property type="entry name" value="lambda repressor-like DNA-binding domains"/>
    <property type="match status" value="1"/>
</dbReference>
<dbReference type="InterPro" id="IPR010982">
    <property type="entry name" value="Lambda_DNA-bd_dom_sf"/>
</dbReference>
<dbReference type="Pfam" id="PF07883">
    <property type="entry name" value="Cupin_2"/>
    <property type="match status" value="1"/>
</dbReference>